<evidence type="ECO:0000313" key="4">
    <source>
        <dbReference type="Proteomes" id="UP000247811"/>
    </source>
</evidence>
<dbReference type="CDD" id="cd00397">
    <property type="entry name" value="DNA_BRE_C"/>
    <property type="match status" value="1"/>
</dbReference>
<dbReference type="GO" id="GO:0003677">
    <property type="term" value="F:DNA binding"/>
    <property type="evidence" value="ECO:0007669"/>
    <property type="project" value="InterPro"/>
</dbReference>
<dbReference type="EMBL" id="QJJS01000016">
    <property type="protein sequence ID" value="PXW93992.1"/>
    <property type="molecule type" value="Genomic_DNA"/>
</dbReference>
<evidence type="ECO:0000256" key="1">
    <source>
        <dbReference type="ARBA" id="ARBA00023172"/>
    </source>
</evidence>
<accession>A0A318GYV9</accession>
<dbReference type="SUPFAM" id="SSF56349">
    <property type="entry name" value="DNA breaking-rejoining enzymes"/>
    <property type="match status" value="1"/>
</dbReference>
<dbReference type="Gene3D" id="1.10.443.10">
    <property type="entry name" value="Intergrase catalytic core"/>
    <property type="match status" value="1"/>
</dbReference>
<gene>
    <name evidence="3" type="ORF">C7444_11625</name>
</gene>
<dbReference type="AlphaFoldDB" id="A0A318GYV9"/>
<name>A0A318GYV9_9BURK</name>
<dbReference type="GO" id="GO:0015074">
    <property type="term" value="P:DNA integration"/>
    <property type="evidence" value="ECO:0007669"/>
    <property type="project" value="InterPro"/>
</dbReference>
<dbReference type="GO" id="GO:0006310">
    <property type="term" value="P:DNA recombination"/>
    <property type="evidence" value="ECO:0007669"/>
    <property type="project" value="UniProtKB-KW"/>
</dbReference>
<reference evidence="3 4" key="1">
    <citation type="submission" date="2018-05" db="EMBL/GenBank/DDBJ databases">
        <title>Genomic Encyclopedia of Type Strains, Phase IV (KMG-IV): sequencing the most valuable type-strain genomes for metagenomic binning, comparative biology and taxonomic classification.</title>
        <authorList>
            <person name="Goeker M."/>
        </authorList>
    </citation>
    <scope>NUCLEOTIDE SEQUENCE [LARGE SCALE GENOMIC DNA]</scope>
    <source>
        <strain evidence="3 4">DSM 566</strain>
    </source>
</reference>
<dbReference type="InterPro" id="IPR013762">
    <property type="entry name" value="Integrase-like_cat_sf"/>
</dbReference>
<keyword evidence="1" id="KW-0233">DNA recombination</keyword>
<proteinExistence type="predicted"/>
<dbReference type="InterPro" id="IPR002104">
    <property type="entry name" value="Integrase_catalytic"/>
</dbReference>
<feature type="domain" description="Tyr recombinase" evidence="2">
    <location>
        <begin position="140"/>
        <end position="337"/>
    </location>
</feature>
<dbReference type="Proteomes" id="UP000247811">
    <property type="component" value="Unassembled WGS sequence"/>
</dbReference>
<evidence type="ECO:0000313" key="3">
    <source>
        <dbReference type="EMBL" id="PXW93992.1"/>
    </source>
</evidence>
<dbReference type="InterPro" id="IPR011010">
    <property type="entry name" value="DNA_brk_join_enz"/>
</dbReference>
<evidence type="ECO:0000259" key="2">
    <source>
        <dbReference type="PROSITE" id="PS51898"/>
    </source>
</evidence>
<organism evidence="3 4">
    <name type="scientific">Sphaerotilus hippei</name>
    <dbReference type="NCBI Taxonomy" id="744406"/>
    <lineage>
        <taxon>Bacteria</taxon>
        <taxon>Pseudomonadati</taxon>
        <taxon>Pseudomonadota</taxon>
        <taxon>Betaproteobacteria</taxon>
        <taxon>Burkholderiales</taxon>
        <taxon>Sphaerotilaceae</taxon>
        <taxon>Sphaerotilus</taxon>
    </lineage>
</organism>
<sequence>MQCFDRWVEARPARGRHAAWSGELRDESVSIYRDMWTSLVRYWIAIAAESTERAAGGLRRDDLLHFLNRGTHAARLRDLPVRREAGEGDLSDRYAWRMLHLIDRVLEHASEPAHGLTRQVAAELLQEPPFVHANARDKEPEVDILSAGEVEQLMAFLRQDGASAEAIDGAPWKLSRDRAAIALMLGAGLSPGDLRALTLEHVDWQHRSGERLPWKLIVVADGTSPLHVAPVAPWAATVLARWIAQRSLLRLPGDRVFPSTAQGKPWSHQGCHLALTRTLAAAQVRSDSPFRLRHTYAVRQLDQGRPEEDVAAWLGQVDTSQMKRYRHLTIKPDQQAV</sequence>
<protein>
    <submittedName>
        <fullName evidence="3">Phage integrase family protein</fullName>
    </submittedName>
</protein>
<comment type="caution">
    <text evidence="3">The sequence shown here is derived from an EMBL/GenBank/DDBJ whole genome shotgun (WGS) entry which is preliminary data.</text>
</comment>
<keyword evidence="4" id="KW-1185">Reference proteome</keyword>
<dbReference type="Pfam" id="PF00589">
    <property type="entry name" value="Phage_integrase"/>
    <property type="match status" value="1"/>
</dbReference>
<dbReference type="PROSITE" id="PS51898">
    <property type="entry name" value="TYR_RECOMBINASE"/>
    <property type="match status" value="1"/>
</dbReference>